<dbReference type="GO" id="GO:0046872">
    <property type="term" value="F:metal ion binding"/>
    <property type="evidence" value="ECO:0007669"/>
    <property type="project" value="UniProtKB-KW"/>
</dbReference>
<keyword evidence="7" id="KW-0862">Zinc</keyword>
<evidence type="ECO:0000256" key="8">
    <source>
        <dbReference type="SAM" id="Phobius"/>
    </source>
</evidence>
<keyword evidence="7" id="KW-0479">Metal-binding</keyword>
<dbReference type="EMBL" id="CAJNOJ010000011">
    <property type="protein sequence ID" value="CAF0790215.1"/>
    <property type="molecule type" value="Genomic_DNA"/>
</dbReference>
<name>A0A813S502_ADIRI</name>
<dbReference type="InterPro" id="IPR005744">
    <property type="entry name" value="Hy-lIII"/>
</dbReference>
<dbReference type="Pfam" id="PF03006">
    <property type="entry name" value="HlyIII"/>
    <property type="match status" value="1"/>
</dbReference>
<comment type="subcellular location">
    <subcellularLocation>
        <location evidence="1">Cell membrane</location>
        <topology evidence="1">Multi-pass membrane protein</topology>
    </subcellularLocation>
</comment>
<feature type="binding site" evidence="7">
    <location>
        <position position="135"/>
    </location>
    <ligand>
        <name>Zn(2+)</name>
        <dbReference type="ChEBI" id="CHEBI:29105"/>
    </ligand>
</feature>
<comment type="similarity">
    <text evidence="2">Belongs to the ADIPOR family.</text>
</comment>
<reference evidence="9" key="1">
    <citation type="submission" date="2021-02" db="EMBL/GenBank/DDBJ databases">
        <authorList>
            <person name="Nowell W R."/>
        </authorList>
    </citation>
    <scope>NUCLEOTIDE SEQUENCE</scope>
</reference>
<dbReference type="PANTHER" id="PTHR20855:SF3">
    <property type="entry name" value="LD03007P"/>
    <property type="match status" value="1"/>
</dbReference>
<keyword evidence="6 8" id="KW-0472">Membrane</keyword>
<dbReference type="GO" id="GO:0005886">
    <property type="term" value="C:plasma membrane"/>
    <property type="evidence" value="ECO:0007669"/>
    <property type="project" value="UniProtKB-SubCell"/>
</dbReference>
<accession>A0A813S502</accession>
<dbReference type="NCBIfam" id="TIGR01065">
    <property type="entry name" value="hlyIII"/>
    <property type="match status" value="1"/>
</dbReference>
<dbReference type="GO" id="GO:0140911">
    <property type="term" value="F:pore-forming activity"/>
    <property type="evidence" value="ECO:0007669"/>
    <property type="project" value="InterPro"/>
</dbReference>
<proteinExistence type="inferred from homology"/>
<evidence type="ECO:0000313" key="9">
    <source>
        <dbReference type="EMBL" id="CAF0790215.1"/>
    </source>
</evidence>
<feature type="transmembrane region" description="Helical" evidence="8">
    <location>
        <begin position="233"/>
        <end position="252"/>
    </location>
</feature>
<sequence>MNLCDISLIHQLFDRPVLQCYNIYLPSYFDVNRYTRITMRSRKRSAIGDTIHDSIEKQPRTGWRRFMNERAVRRAYVPTSYEHAANCLTHGCLIIPSFIAARRLVSRAKTPAQYWSSLIYGNALIFLFSFSTCFHCSCFHPTYSDSTIRHLLHRIDRAIIYIFISASYTPWFLLRSIQSISTGFILTIVWTMAVLGIAYQIMYHERHKWLETCFYVVVGVLPGVLTLCMDERSGMPELAIGGLAFLVGIIFFKCDGIIPFAHAIWHCFVFFGAAIHYYAVYTYLITP</sequence>
<evidence type="ECO:0000313" key="10">
    <source>
        <dbReference type="Proteomes" id="UP000663852"/>
    </source>
</evidence>
<dbReference type="Proteomes" id="UP000663852">
    <property type="component" value="Unassembled WGS sequence"/>
</dbReference>
<feature type="binding site" evidence="7">
    <location>
        <position position="266"/>
    </location>
    <ligand>
        <name>Zn(2+)</name>
        <dbReference type="ChEBI" id="CHEBI:29105"/>
    </ligand>
</feature>
<feature type="transmembrane region" description="Helical" evidence="8">
    <location>
        <begin position="264"/>
        <end position="284"/>
    </location>
</feature>
<dbReference type="InterPro" id="IPR004254">
    <property type="entry name" value="AdipoR/HlyIII-related"/>
</dbReference>
<dbReference type="PANTHER" id="PTHR20855">
    <property type="entry name" value="ADIPOR/PROGESTIN RECEPTOR-RELATED"/>
    <property type="match status" value="1"/>
</dbReference>
<feature type="binding site" evidence="7">
    <location>
        <position position="262"/>
    </location>
    <ligand>
        <name>Zn(2+)</name>
        <dbReference type="ChEBI" id="CHEBI:29105"/>
    </ligand>
</feature>
<comment type="caution">
    <text evidence="9">The sequence shown here is derived from an EMBL/GenBank/DDBJ whole genome shotgun (WGS) entry which is preliminary data.</text>
</comment>
<evidence type="ECO:0000256" key="5">
    <source>
        <dbReference type="ARBA" id="ARBA00022989"/>
    </source>
</evidence>
<gene>
    <name evidence="9" type="ORF">EDS130_LOCUS4308</name>
</gene>
<evidence type="ECO:0000256" key="7">
    <source>
        <dbReference type="PIRSR" id="PIRSR604254-1"/>
    </source>
</evidence>
<protein>
    <submittedName>
        <fullName evidence="9">Uncharacterized protein</fullName>
    </submittedName>
</protein>
<keyword evidence="5 8" id="KW-1133">Transmembrane helix</keyword>
<feature type="transmembrane region" description="Helical" evidence="8">
    <location>
        <begin position="209"/>
        <end position="227"/>
    </location>
</feature>
<feature type="transmembrane region" description="Helical" evidence="8">
    <location>
        <begin position="180"/>
        <end position="202"/>
    </location>
</feature>
<evidence type="ECO:0000256" key="6">
    <source>
        <dbReference type="ARBA" id="ARBA00023136"/>
    </source>
</evidence>
<organism evidence="9 10">
    <name type="scientific">Adineta ricciae</name>
    <name type="common">Rotifer</name>
    <dbReference type="NCBI Taxonomy" id="249248"/>
    <lineage>
        <taxon>Eukaryota</taxon>
        <taxon>Metazoa</taxon>
        <taxon>Spiralia</taxon>
        <taxon>Gnathifera</taxon>
        <taxon>Rotifera</taxon>
        <taxon>Eurotatoria</taxon>
        <taxon>Bdelloidea</taxon>
        <taxon>Adinetida</taxon>
        <taxon>Adinetidae</taxon>
        <taxon>Adineta</taxon>
    </lineage>
</organism>
<dbReference type="AlphaFoldDB" id="A0A813S502"/>
<evidence type="ECO:0000256" key="4">
    <source>
        <dbReference type="ARBA" id="ARBA00022692"/>
    </source>
</evidence>
<feature type="transmembrane region" description="Helical" evidence="8">
    <location>
        <begin position="114"/>
        <end position="137"/>
    </location>
</feature>
<evidence type="ECO:0000256" key="1">
    <source>
        <dbReference type="ARBA" id="ARBA00004651"/>
    </source>
</evidence>
<dbReference type="OrthoDB" id="186812at2759"/>
<keyword evidence="4 8" id="KW-0812">Transmembrane</keyword>
<keyword evidence="3" id="KW-1003">Cell membrane</keyword>
<evidence type="ECO:0000256" key="2">
    <source>
        <dbReference type="ARBA" id="ARBA00007018"/>
    </source>
</evidence>
<evidence type="ECO:0000256" key="3">
    <source>
        <dbReference type="ARBA" id="ARBA00022475"/>
    </source>
</evidence>